<evidence type="ECO:0000313" key="2">
    <source>
        <dbReference type="WBParaSite" id="MhA1_Contig2510.frz3.gene1"/>
    </source>
</evidence>
<evidence type="ECO:0000313" key="1">
    <source>
        <dbReference type="Proteomes" id="UP000095281"/>
    </source>
</evidence>
<sequence length="221" mass="24843">MAEFDQSTTISEGLLSIDRTLISNSTTTNDHLLSIPGYLKHSSNYFFRFSSPLPKIYTPPKYEIAPPSYSPPDPPHSDNEQEINTNKLQSNDLSISCCSYVINTTTTDSSLLSSQFVNNNNPIIQKYFNNENIEIQQKNNLFKKDEILLNNKSISGTIDAEMETLGELIVEEEESSPIYPHLYKEIDGLPHLIVQGLIIGGRVPRSISQQLELMDEMSGLK</sequence>
<dbReference type="AlphaFoldDB" id="A0A1I8BJ86"/>
<accession>A0A1I8BJ86</accession>
<reference evidence="2" key="1">
    <citation type="submission" date="2016-11" db="UniProtKB">
        <authorList>
            <consortium name="WormBaseParasite"/>
        </authorList>
    </citation>
    <scope>IDENTIFICATION</scope>
</reference>
<dbReference type="WBParaSite" id="MhA1_Contig2510.frz3.gene1">
    <property type="protein sequence ID" value="MhA1_Contig2510.frz3.gene1"/>
    <property type="gene ID" value="MhA1_Contig2510.frz3.gene1"/>
</dbReference>
<dbReference type="Proteomes" id="UP000095281">
    <property type="component" value="Unplaced"/>
</dbReference>
<protein>
    <submittedName>
        <fullName evidence="2">Uncharacterized protein</fullName>
    </submittedName>
</protein>
<proteinExistence type="predicted"/>
<keyword evidence="1" id="KW-1185">Reference proteome</keyword>
<name>A0A1I8BJ86_MELHA</name>
<organism evidence="1 2">
    <name type="scientific">Meloidogyne hapla</name>
    <name type="common">Root-knot nematode worm</name>
    <dbReference type="NCBI Taxonomy" id="6305"/>
    <lineage>
        <taxon>Eukaryota</taxon>
        <taxon>Metazoa</taxon>
        <taxon>Ecdysozoa</taxon>
        <taxon>Nematoda</taxon>
        <taxon>Chromadorea</taxon>
        <taxon>Rhabditida</taxon>
        <taxon>Tylenchina</taxon>
        <taxon>Tylenchomorpha</taxon>
        <taxon>Tylenchoidea</taxon>
        <taxon>Meloidogynidae</taxon>
        <taxon>Meloidogyninae</taxon>
        <taxon>Meloidogyne</taxon>
    </lineage>
</organism>